<dbReference type="EMBL" id="JACSDZ010000023">
    <property type="protein sequence ID" value="KAF7380356.1"/>
    <property type="molecule type" value="Genomic_DNA"/>
</dbReference>
<dbReference type="Proteomes" id="UP000617340">
    <property type="component" value="Unassembled WGS sequence"/>
</dbReference>
<evidence type="ECO:0000313" key="2">
    <source>
        <dbReference type="Proteomes" id="UP000617340"/>
    </source>
</evidence>
<dbReference type="AlphaFoldDB" id="A0A834J7B5"/>
<comment type="caution">
    <text evidence="1">The sequence shown here is derived from an EMBL/GenBank/DDBJ whole genome shotgun (WGS) entry which is preliminary data.</text>
</comment>
<accession>A0A834J7B5</accession>
<organism evidence="1 2">
    <name type="scientific">Vespula germanica</name>
    <name type="common">German yellow jacket</name>
    <name type="synonym">Paravespula germanica</name>
    <dbReference type="NCBI Taxonomy" id="30212"/>
    <lineage>
        <taxon>Eukaryota</taxon>
        <taxon>Metazoa</taxon>
        <taxon>Ecdysozoa</taxon>
        <taxon>Arthropoda</taxon>
        <taxon>Hexapoda</taxon>
        <taxon>Insecta</taxon>
        <taxon>Pterygota</taxon>
        <taxon>Neoptera</taxon>
        <taxon>Endopterygota</taxon>
        <taxon>Hymenoptera</taxon>
        <taxon>Apocrita</taxon>
        <taxon>Aculeata</taxon>
        <taxon>Vespoidea</taxon>
        <taxon>Vespidae</taxon>
        <taxon>Vespinae</taxon>
        <taxon>Vespula</taxon>
    </lineage>
</organism>
<sequence>MEIGKYNQSKGYSYCLNITLNFGLVRCGSDDRITMARRKYNRSLLCYNQYYDTVTFNNDIKFIARALLEKPSTSILNFNTREHHESRRVVQEAVGSSNQRRNILLLHFCTHGIF</sequence>
<evidence type="ECO:0000313" key="1">
    <source>
        <dbReference type="EMBL" id="KAF7380356.1"/>
    </source>
</evidence>
<keyword evidence="2" id="KW-1185">Reference proteome</keyword>
<proteinExistence type="predicted"/>
<protein>
    <submittedName>
        <fullName evidence="1">Uncharacterized protein</fullName>
    </submittedName>
</protein>
<name>A0A834J7B5_VESGE</name>
<gene>
    <name evidence="1" type="ORF">HZH68_016221</name>
</gene>
<reference evidence="1" key="1">
    <citation type="journal article" date="2020" name="G3 (Bethesda)">
        <title>High-Quality Assemblies for Three Invasive Social Wasps from the &lt;i&gt;Vespula&lt;/i&gt; Genus.</title>
        <authorList>
            <person name="Harrop T.W.R."/>
            <person name="Guhlin J."/>
            <person name="McLaughlin G.M."/>
            <person name="Permina E."/>
            <person name="Stockwell P."/>
            <person name="Gilligan J."/>
            <person name="Le Lec M.F."/>
            <person name="Gruber M.A.M."/>
            <person name="Quinn O."/>
            <person name="Lovegrove M."/>
            <person name="Duncan E.J."/>
            <person name="Remnant E.J."/>
            <person name="Van Eeckhoven J."/>
            <person name="Graham B."/>
            <person name="Knapp R.A."/>
            <person name="Langford K.W."/>
            <person name="Kronenberg Z."/>
            <person name="Press M.O."/>
            <person name="Eacker S.M."/>
            <person name="Wilson-Rankin E.E."/>
            <person name="Purcell J."/>
            <person name="Lester P.J."/>
            <person name="Dearden P.K."/>
        </authorList>
    </citation>
    <scope>NUCLEOTIDE SEQUENCE</scope>
    <source>
        <strain evidence="1">Linc-1</strain>
    </source>
</reference>